<comment type="similarity">
    <text evidence="1">Belongs to the oxoprolinase family.</text>
</comment>
<evidence type="ECO:0000259" key="4">
    <source>
        <dbReference type="Pfam" id="PF05378"/>
    </source>
</evidence>
<sequence>MVNGWHFWIDRGGTFTDLVARLPDGAIRTAKLLSHDPARYEDAAVAGIARLLAEGGATLADVTTVKMGTTVATNALLERKGEPTLLAITRGHGDALRIGHQARPDIFAKHIVLPEQAYAAVVEIDERVTVEGEVLRPLDIEAARRDLAAAFARGLRSIAIVLLHGYRHSAHEAALARVAREIGFTQVSVSHEVAPLIKLVPRGETTVIDAYLSPVLRRYVDRLSEALGDTELLFMQSNGGLAKADAFSGRDAILSGPAGGIVGMAATARAAGISHVIGFDMGGTSTDVSHHAGIFERTGEAVVGGLRVRAPMLQIHTVAAGGGSICRFDGTRLRVGPESAGADPGPACYRRGGPLTITDCNLLLGRLQASHFPALFGPEGDQPIDASVVRAGFDALAEDVAAATGVRKTAEQLAEGFIAIANEAMANAIRAISIARGHDLARYALASFGGAGGQHACAIADTLGIDQVMVHPLAGVLSAFGMGMASQRVIREATVALPIEREGEIEAALDALADAAAAALRAQGVGLAAIERRLHLRYAGADTTLPLDAAPFDTIGARFTTAHRARFGFVDERAALIVEAAEAEAVGAAAAAEARFAAGGGEAVPEYVPLHLDDQTVQAPLFDRSDLPVGWSVSGPAIVVDSSGTTFIAPSWVARVDAGANLMLERVMPRSARVSAGTDLDPVRLELFANLFMALAEQMGLALQQTARSVNIKERLDFSCALFDADGNLIANAPHIPVHLGSMGESIRTVMANRAGAMKPGEVYALNDPYHGGTHLPDVTVIMPVFAKGGQAPVFYVAARGHQADIGGITPGSMPPDSRTIEDEGVLIDDFLLVEQGRFREAELRALLAAARWPARSPDQNIGDLRAQIAACARGAEALLAACADHGLATVQAYMRHVRTNAEEMVCRLLARIDGGSFRYEMDNGAAVRVRVDVDRVRRSARVDFTGTSAQRSDNFNAPFAIVRAALLYVVRVLVAEPIPMNDGCLAPFEIVVPEGSMLRPVHPAAVVAGNVETSQVVTDALFGAFGAMAAAQGTMNNFTFGDATRQYYETIAGGSGAGPDFPGTAAVQTHMTNSRMTDPEVIEQRYPVLVERFAIRHGSGGAGEHPGGDGVVRRIGFREAMTATILSNRRRVPPFGLAGGAPGMCGRNLVERADGTTETLGSSSSAAVAPGDVFVIETPGGGGYGAKD</sequence>
<evidence type="ECO:0000256" key="1">
    <source>
        <dbReference type="ARBA" id="ARBA00010403"/>
    </source>
</evidence>
<evidence type="ECO:0000259" key="3">
    <source>
        <dbReference type="Pfam" id="PF02538"/>
    </source>
</evidence>
<feature type="domain" description="Hydantoinase/oxoprolinase N-terminal" evidence="4">
    <location>
        <begin position="6"/>
        <end position="183"/>
    </location>
</feature>
<dbReference type="Pfam" id="PF02538">
    <property type="entry name" value="Hydantoinase_B"/>
    <property type="match status" value="1"/>
</dbReference>
<name>A0ABU9XYT0_9SPHN</name>
<gene>
    <name evidence="5" type="ORF">ABC974_03560</name>
</gene>
<comment type="caution">
    <text evidence="5">The sequence shown here is derived from an EMBL/GenBank/DDBJ whole genome shotgun (WGS) entry which is preliminary data.</text>
</comment>
<evidence type="ECO:0000313" key="6">
    <source>
        <dbReference type="Proteomes" id="UP001419910"/>
    </source>
</evidence>
<dbReference type="InterPro" id="IPR003692">
    <property type="entry name" value="Hydantoinase_B"/>
</dbReference>
<dbReference type="PANTHER" id="PTHR11365">
    <property type="entry name" value="5-OXOPROLINASE RELATED"/>
    <property type="match status" value="1"/>
</dbReference>
<dbReference type="PANTHER" id="PTHR11365:SF23">
    <property type="entry name" value="HYPOTHETICAL 5-OXOPROLINASE (EUROFUNG)-RELATED"/>
    <property type="match status" value="1"/>
</dbReference>
<dbReference type="RefSeq" id="WP_343890889.1">
    <property type="nucleotide sequence ID" value="NZ_BAAAEH010000035.1"/>
</dbReference>
<evidence type="ECO:0000259" key="2">
    <source>
        <dbReference type="Pfam" id="PF01968"/>
    </source>
</evidence>
<keyword evidence="6" id="KW-1185">Reference proteome</keyword>
<dbReference type="Proteomes" id="UP001419910">
    <property type="component" value="Unassembled WGS sequence"/>
</dbReference>
<dbReference type="InterPro" id="IPR045079">
    <property type="entry name" value="Oxoprolinase-like"/>
</dbReference>
<reference evidence="5 6" key="1">
    <citation type="submission" date="2024-05" db="EMBL/GenBank/DDBJ databases">
        <authorList>
            <person name="Liu Q."/>
            <person name="Xin Y.-H."/>
        </authorList>
    </citation>
    <scope>NUCLEOTIDE SEQUENCE [LARGE SCALE GENOMIC DNA]</scope>
    <source>
        <strain evidence="5 6">CGMCC 1.10181</strain>
    </source>
</reference>
<dbReference type="InterPro" id="IPR002821">
    <property type="entry name" value="Hydantoinase_A"/>
</dbReference>
<dbReference type="Pfam" id="PF05378">
    <property type="entry name" value="Hydant_A_N"/>
    <property type="match status" value="1"/>
</dbReference>
<dbReference type="Pfam" id="PF01968">
    <property type="entry name" value="Hydantoinase_A"/>
    <property type="match status" value="1"/>
</dbReference>
<dbReference type="EMBL" id="JBDIME010000002">
    <property type="protein sequence ID" value="MEN2788690.1"/>
    <property type="molecule type" value="Genomic_DNA"/>
</dbReference>
<accession>A0ABU9XYT0</accession>
<protein>
    <submittedName>
        <fullName evidence="5">Hydantoinase B/oxoprolinase family protein</fullName>
    </submittedName>
</protein>
<evidence type="ECO:0000313" key="5">
    <source>
        <dbReference type="EMBL" id="MEN2788690.1"/>
    </source>
</evidence>
<dbReference type="InterPro" id="IPR008040">
    <property type="entry name" value="Hydant_A_N"/>
</dbReference>
<feature type="domain" description="Hydantoinase A/oxoprolinase" evidence="2">
    <location>
        <begin position="202"/>
        <end position="488"/>
    </location>
</feature>
<feature type="domain" description="Hydantoinase B/oxoprolinase" evidence="3">
    <location>
        <begin position="681"/>
        <end position="1187"/>
    </location>
</feature>
<proteinExistence type="inferred from homology"/>
<organism evidence="5 6">
    <name type="scientific">Sphingomonas oligophenolica</name>
    <dbReference type="NCBI Taxonomy" id="301154"/>
    <lineage>
        <taxon>Bacteria</taxon>
        <taxon>Pseudomonadati</taxon>
        <taxon>Pseudomonadota</taxon>
        <taxon>Alphaproteobacteria</taxon>
        <taxon>Sphingomonadales</taxon>
        <taxon>Sphingomonadaceae</taxon>
        <taxon>Sphingomonas</taxon>
    </lineage>
</organism>